<name>A0ABR1KIT0_9PEZI</name>
<evidence type="ECO:0000313" key="1">
    <source>
        <dbReference type="EMBL" id="KAK7515629.1"/>
    </source>
</evidence>
<proteinExistence type="predicted"/>
<keyword evidence="2" id="KW-1185">Reference proteome</keyword>
<sequence>MGSSGIQLSSNRTWSISNRVRVLMWPRTKSMSGSNSIGKNLRRRRFNRGSFLSPSVSMHSARKIMGGGGARGRLLPAMVSSSSVGIALTKSASAQRQPAAQIFYWVKDEAEMLDGSAYTRLSGHLSVALNSVAKSINYELGKPCPGTVAPRSVAQSAAAGSQGKSILPLQVRNNQVDELVGELEKMCHTGPDIKDTNASENDRRMSVQPWRFVVSGEAEAIVEEGDTAFRKTSNTLYAMMKSFGIPQARKSGHCT</sequence>
<organism evidence="1 2">
    <name type="scientific">Phyllosticta citriasiana</name>
    <dbReference type="NCBI Taxonomy" id="595635"/>
    <lineage>
        <taxon>Eukaryota</taxon>
        <taxon>Fungi</taxon>
        <taxon>Dikarya</taxon>
        <taxon>Ascomycota</taxon>
        <taxon>Pezizomycotina</taxon>
        <taxon>Dothideomycetes</taxon>
        <taxon>Dothideomycetes incertae sedis</taxon>
        <taxon>Botryosphaeriales</taxon>
        <taxon>Phyllostictaceae</taxon>
        <taxon>Phyllosticta</taxon>
    </lineage>
</organism>
<reference evidence="1 2" key="1">
    <citation type="submission" date="2024-04" db="EMBL/GenBank/DDBJ databases">
        <title>Phyllosticta paracitricarpa is synonymous to the EU quarantine fungus P. citricarpa based on phylogenomic analyses.</title>
        <authorList>
            <consortium name="Lawrence Berkeley National Laboratory"/>
            <person name="Van Ingen-Buijs V.A."/>
            <person name="Van Westerhoven A.C."/>
            <person name="Haridas S."/>
            <person name="Skiadas P."/>
            <person name="Martin F."/>
            <person name="Groenewald J.Z."/>
            <person name="Crous P.W."/>
            <person name="Seidl M.F."/>
        </authorList>
    </citation>
    <scope>NUCLEOTIDE SEQUENCE [LARGE SCALE GENOMIC DNA]</scope>
    <source>
        <strain evidence="1 2">CBS 123371</strain>
    </source>
</reference>
<gene>
    <name evidence="1" type="ORF">IWZ03DRAFT_360781</name>
</gene>
<dbReference type="EMBL" id="JBBPHU010000007">
    <property type="protein sequence ID" value="KAK7515629.1"/>
    <property type="molecule type" value="Genomic_DNA"/>
</dbReference>
<evidence type="ECO:0000313" key="2">
    <source>
        <dbReference type="Proteomes" id="UP001363622"/>
    </source>
</evidence>
<comment type="caution">
    <text evidence="1">The sequence shown here is derived from an EMBL/GenBank/DDBJ whole genome shotgun (WGS) entry which is preliminary data.</text>
</comment>
<protein>
    <submittedName>
        <fullName evidence="1">Uncharacterized protein</fullName>
    </submittedName>
</protein>
<accession>A0ABR1KIT0</accession>
<dbReference type="Proteomes" id="UP001363622">
    <property type="component" value="Unassembled WGS sequence"/>
</dbReference>